<proteinExistence type="predicted"/>
<name>A0A1G6XMT1_9GAMM</name>
<evidence type="ECO:0000256" key="2">
    <source>
        <dbReference type="SAM" id="Phobius"/>
    </source>
</evidence>
<feature type="transmembrane region" description="Helical" evidence="2">
    <location>
        <begin position="38"/>
        <end position="58"/>
    </location>
</feature>
<dbReference type="Proteomes" id="UP000199603">
    <property type="component" value="Unassembled WGS sequence"/>
</dbReference>
<dbReference type="RefSeq" id="WP_176764170.1">
    <property type="nucleotide sequence ID" value="NZ_FNAG01000007.1"/>
</dbReference>
<keyword evidence="2" id="KW-1133">Transmembrane helix</keyword>
<dbReference type="GO" id="GO:0015627">
    <property type="term" value="C:type II protein secretion system complex"/>
    <property type="evidence" value="ECO:0007669"/>
    <property type="project" value="InterPro"/>
</dbReference>
<dbReference type="AlphaFoldDB" id="A0A1G6XMT1"/>
<sequence length="298" mass="30662">MSLILEALKKSEAERLRGRVPGLLDLQPRAPRRRTRSWPLALAAALLLGAAGGAYLWLQRTPSPADPPTAGVATSAAYTSAESVQTAAARTESESQTPGDPEPRPPAVPAAVEQASAPPASRLPSDPSFASIEREARPQLAVALPAHTPTAATPAPPALAPAPPAPVQPAPAPAQLPADATADTAVASANLATLANTPPAGAMDAPAAAPIEVAATVPPAADTPPLLSSLGHEARGRLPPLKVSMHVFAEDPAARVVIIDGRRLREGDAIDSTLRLAEIRREGSVLELDGRRYLLPRP</sequence>
<keyword evidence="2" id="KW-0812">Transmembrane</keyword>
<feature type="region of interest" description="Disordered" evidence="1">
    <location>
        <begin position="64"/>
        <end position="127"/>
    </location>
</feature>
<feature type="compositionally biased region" description="Polar residues" evidence="1">
    <location>
        <begin position="76"/>
        <end position="98"/>
    </location>
</feature>
<evidence type="ECO:0000256" key="1">
    <source>
        <dbReference type="SAM" id="MobiDB-lite"/>
    </source>
</evidence>
<keyword evidence="5" id="KW-1185">Reference proteome</keyword>
<evidence type="ECO:0000313" key="4">
    <source>
        <dbReference type="EMBL" id="SDD79063.1"/>
    </source>
</evidence>
<feature type="compositionally biased region" description="Pro residues" evidence="1">
    <location>
        <begin position="154"/>
        <end position="174"/>
    </location>
</feature>
<evidence type="ECO:0000313" key="5">
    <source>
        <dbReference type="Proteomes" id="UP000199603"/>
    </source>
</evidence>
<gene>
    <name evidence="4" type="ORF">SAMN04488509_10752</name>
</gene>
<dbReference type="EMBL" id="FNAG01000007">
    <property type="protein sequence ID" value="SDD79063.1"/>
    <property type="molecule type" value="Genomic_DNA"/>
</dbReference>
<feature type="domain" description="Type II secretion system protein GspB C-terminal" evidence="3">
    <location>
        <begin position="238"/>
        <end position="296"/>
    </location>
</feature>
<feature type="compositionally biased region" description="Low complexity" evidence="1">
    <location>
        <begin position="109"/>
        <end position="120"/>
    </location>
</feature>
<dbReference type="Pfam" id="PF16537">
    <property type="entry name" value="T2SSB"/>
    <property type="match status" value="1"/>
</dbReference>
<evidence type="ECO:0000259" key="3">
    <source>
        <dbReference type="Pfam" id="PF16537"/>
    </source>
</evidence>
<feature type="region of interest" description="Disordered" evidence="1">
    <location>
        <begin position="148"/>
        <end position="181"/>
    </location>
</feature>
<reference evidence="4 5" key="1">
    <citation type="submission" date="2016-10" db="EMBL/GenBank/DDBJ databases">
        <authorList>
            <person name="de Groot N.N."/>
        </authorList>
    </citation>
    <scope>NUCLEOTIDE SEQUENCE [LARGE SCALE GENOMIC DNA]</scope>
    <source>
        <strain evidence="4 5">DSM 16957</strain>
    </source>
</reference>
<protein>
    <submittedName>
        <fullName evidence="4">Type II secretion system protein B</fullName>
    </submittedName>
</protein>
<organism evidence="4 5">
    <name type="scientific">Aquimonas voraii</name>
    <dbReference type="NCBI Taxonomy" id="265719"/>
    <lineage>
        <taxon>Bacteria</taxon>
        <taxon>Pseudomonadati</taxon>
        <taxon>Pseudomonadota</taxon>
        <taxon>Gammaproteobacteria</taxon>
        <taxon>Lysobacterales</taxon>
        <taxon>Lysobacteraceae</taxon>
        <taxon>Aquimonas</taxon>
    </lineage>
</organism>
<accession>A0A1G6XMT1</accession>
<keyword evidence="2" id="KW-0472">Membrane</keyword>
<dbReference type="InterPro" id="IPR032389">
    <property type="entry name" value="GspB_C"/>
</dbReference>
<dbReference type="STRING" id="265719.SAMN04488509_10752"/>